<protein>
    <submittedName>
        <fullName evidence="2">Restriction endonuclease</fullName>
        <ecNumber evidence="2">3.1.21.-</ecNumber>
    </submittedName>
</protein>
<name>A0ABS6I6N9_9MICC</name>
<keyword evidence="2" id="KW-0378">Hydrolase</keyword>
<gene>
    <name evidence="2" type="ORF">KSW38_13945</name>
</gene>
<dbReference type="GO" id="GO:0004519">
    <property type="term" value="F:endonuclease activity"/>
    <property type="evidence" value="ECO:0007669"/>
    <property type="project" value="UniProtKB-KW"/>
</dbReference>
<evidence type="ECO:0000313" key="3">
    <source>
        <dbReference type="Proteomes" id="UP000824166"/>
    </source>
</evidence>
<sequence>MAVVWGIHNDALSSELLEQGFVSIGWTGISDIRSIGDDREKLKRALEVAYPDAKAGAFPVWAGILRRFAFEMKEGDVVIAPNRADSTLNFGVVTGNYTYHPDAQVHPHRRAVRWVETGVSRGLFPQKALYEIGSAMTLFHVKKNVQVFLDYLDSGSVKPPSALSSEVTSEAVDEWVETEPSAARIDQFTRDFILKTLLEELSHEEFEHFTADLLRAMGYQARVTPYSSDGGVDVIAHRDPLGLEPPLIKVQCKHTSAQQSRPDIQRLSGTLAHGELALFVCLGSYSKDAVGYERERQNMRLMTGADVVKHTLENYEKLAPRWQNRMPLRRVYVVDRSNEGH</sequence>
<feature type="domain" description="Restriction endonuclease type IV Mrr" evidence="1">
    <location>
        <begin position="198"/>
        <end position="308"/>
    </location>
</feature>
<dbReference type="PANTHER" id="PTHR30015">
    <property type="entry name" value="MRR RESTRICTION SYSTEM PROTEIN"/>
    <property type="match status" value="1"/>
</dbReference>
<dbReference type="Proteomes" id="UP000824166">
    <property type="component" value="Unassembled WGS sequence"/>
</dbReference>
<dbReference type="Pfam" id="PF04471">
    <property type="entry name" value="Mrr_cat"/>
    <property type="match status" value="1"/>
</dbReference>
<dbReference type="InterPro" id="IPR052906">
    <property type="entry name" value="Type_IV_Methyl-Rstrct_Enzyme"/>
</dbReference>
<keyword evidence="3" id="KW-1185">Reference proteome</keyword>
<dbReference type="EMBL" id="JAHOPC010000008">
    <property type="protein sequence ID" value="MBU8867387.1"/>
    <property type="molecule type" value="Genomic_DNA"/>
</dbReference>
<proteinExistence type="predicted"/>
<reference evidence="2 3" key="1">
    <citation type="submission" date="2021-06" db="EMBL/GenBank/DDBJ databases">
        <authorList>
            <person name="Jeong J.W."/>
        </authorList>
    </citation>
    <scope>NUCLEOTIDE SEQUENCE [LARGE SCALE GENOMIC DNA]</scope>
    <source>
        <strain evidence="2 3">MMS21-TAE1-1</strain>
    </source>
</reference>
<evidence type="ECO:0000313" key="2">
    <source>
        <dbReference type="EMBL" id="MBU8867387.1"/>
    </source>
</evidence>
<dbReference type="PANTHER" id="PTHR30015:SF7">
    <property type="entry name" value="TYPE IV METHYL-DIRECTED RESTRICTION ENZYME ECOKMRR"/>
    <property type="match status" value="1"/>
</dbReference>
<organism evidence="2 3">
    <name type="scientific">Paenarthrobacter aromaticivorans</name>
    <dbReference type="NCBI Taxonomy" id="2849150"/>
    <lineage>
        <taxon>Bacteria</taxon>
        <taxon>Bacillati</taxon>
        <taxon>Actinomycetota</taxon>
        <taxon>Actinomycetes</taxon>
        <taxon>Micrococcales</taxon>
        <taxon>Micrococcaceae</taxon>
        <taxon>Paenarthrobacter</taxon>
    </lineage>
</organism>
<keyword evidence="2" id="KW-0255">Endonuclease</keyword>
<keyword evidence="2" id="KW-0540">Nuclease</keyword>
<dbReference type="EC" id="3.1.21.-" evidence="2"/>
<comment type="caution">
    <text evidence="2">The sequence shown here is derived from an EMBL/GenBank/DDBJ whole genome shotgun (WGS) entry which is preliminary data.</text>
</comment>
<dbReference type="InterPro" id="IPR007560">
    <property type="entry name" value="Restrct_endonuc_IV_Mrr"/>
</dbReference>
<evidence type="ECO:0000259" key="1">
    <source>
        <dbReference type="Pfam" id="PF04471"/>
    </source>
</evidence>
<dbReference type="GO" id="GO:0016787">
    <property type="term" value="F:hydrolase activity"/>
    <property type="evidence" value="ECO:0007669"/>
    <property type="project" value="UniProtKB-KW"/>
</dbReference>
<accession>A0ABS6I6N9</accession>